<keyword evidence="1" id="KW-0732">Signal</keyword>
<dbReference type="RefSeq" id="WP_108602871.1">
    <property type="nucleotide sequence ID" value="NZ_CP026604.1"/>
</dbReference>
<feature type="signal peptide" evidence="1">
    <location>
        <begin position="1"/>
        <end position="21"/>
    </location>
</feature>
<proteinExistence type="predicted"/>
<name>A0A2S0VRG6_9ALTE</name>
<feature type="chain" id="PRO_5015732839" description="Tll0287-like domain-containing protein" evidence="1">
    <location>
        <begin position="22"/>
        <end position="192"/>
    </location>
</feature>
<dbReference type="OrthoDB" id="5800769at2"/>
<dbReference type="Proteomes" id="UP000244441">
    <property type="component" value="Chromosome"/>
</dbReference>
<evidence type="ECO:0000259" key="2">
    <source>
        <dbReference type="Pfam" id="PF11845"/>
    </source>
</evidence>
<organism evidence="3 4">
    <name type="scientific">Saccharobesus litoralis</name>
    <dbReference type="NCBI Taxonomy" id="2172099"/>
    <lineage>
        <taxon>Bacteria</taxon>
        <taxon>Pseudomonadati</taxon>
        <taxon>Pseudomonadota</taxon>
        <taxon>Gammaproteobacteria</taxon>
        <taxon>Alteromonadales</taxon>
        <taxon>Alteromonadaceae</taxon>
        <taxon>Saccharobesus</taxon>
    </lineage>
</organism>
<dbReference type="EMBL" id="CP026604">
    <property type="protein sequence ID" value="AWB66815.1"/>
    <property type="molecule type" value="Genomic_DNA"/>
</dbReference>
<accession>A0A2S0VRG6</accession>
<dbReference type="KEGG" id="cate:C2869_10405"/>
<dbReference type="PROSITE" id="PS51257">
    <property type="entry name" value="PROKAR_LIPOPROTEIN"/>
    <property type="match status" value="1"/>
</dbReference>
<keyword evidence="4" id="KW-1185">Reference proteome</keyword>
<evidence type="ECO:0000256" key="1">
    <source>
        <dbReference type="SAM" id="SignalP"/>
    </source>
</evidence>
<evidence type="ECO:0000313" key="4">
    <source>
        <dbReference type="Proteomes" id="UP000244441"/>
    </source>
</evidence>
<reference evidence="3 4" key="1">
    <citation type="submission" date="2018-01" db="EMBL/GenBank/DDBJ databases">
        <title>Genome sequence of a Cantenovulum-like bacteria.</title>
        <authorList>
            <person name="Tan W.R."/>
            <person name="Lau N.-S."/>
            <person name="Go F."/>
            <person name="Amirul A.-A.A."/>
        </authorList>
    </citation>
    <scope>NUCLEOTIDE SEQUENCE [LARGE SCALE GENOMIC DNA]</scope>
    <source>
        <strain evidence="3 4">CCB-QB4</strain>
    </source>
</reference>
<evidence type="ECO:0000313" key="3">
    <source>
        <dbReference type="EMBL" id="AWB66815.1"/>
    </source>
</evidence>
<dbReference type="AlphaFoldDB" id="A0A2S0VRG6"/>
<dbReference type="InterPro" id="IPR021796">
    <property type="entry name" value="Tll0287-like_dom"/>
</dbReference>
<feature type="domain" description="Tll0287-like" evidence="2">
    <location>
        <begin position="41"/>
        <end position="190"/>
    </location>
</feature>
<gene>
    <name evidence="3" type="ORF">C2869_10405</name>
</gene>
<sequence>MKKLNAIVLGTALLGSATALTGCGGEEKAGGISPQQFTDALHLVMDSDRAVYTKKVVGRLTKKEKVIKASEHFEDDKALPLPAQMFRFGSERVAEKTDKFSYSLQSLFPINSQNAPRTDVEKEGLKFINDNPGQNFYKEETLGGQKYFTAIYPDVAVVEVCASCHNKHKDSPKTDFKVGDVMGGVVIRVPLG</sequence>
<dbReference type="Pfam" id="PF11845">
    <property type="entry name" value="Tll0287-like"/>
    <property type="match status" value="1"/>
</dbReference>
<protein>
    <recommendedName>
        <fullName evidence="2">Tll0287-like domain-containing protein</fullName>
    </recommendedName>
</protein>